<keyword evidence="1" id="KW-1133">Transmembrane helix</keyword>
<organism evidence="2">
    <name type="scientific">uncultured Caudovirales phage</name>
    <dbReference type="NCBI Taxonomy" id="2100421"/>
    <lineage>
        <taxon>Viruses</taxon>
        <taxon>Duplodnaviria</taxon>
        <taxon>Heunggongvirae</taxon>
        <taxon>Uroviricota</taxon>
        <taxon>Caudoviricetes</taxon>
        <taxon>Peduoviridae</taxon>
        <taxon>Maltschvirus</taxon>
        <taxon>Maltschvirus maltsch</taxon>
    </lineage>
</organism>
<accession>A0A6J5QIS9</accession>
<proteinExistence type="predicted"/>
<evidence type="ECO:0000256" key="1">
    <source>
        <dbReference type="SAM" id="Phobius"/>
    </source>
</evidence>
<reference evidence="2" key="1">
    <citation type="submission" date="2020-05" db="EMBL/GenBank/DDBJ databases">
        <authorList>
            <person name="Chiriac C."/>
            <person name="Salcher M."/>
            <person name="Ghai R."/>
            <person name="Kavagutti S V."/>
        </authorList>
    </citation>
    <scope>NUCLEOTIDE SEQUENCE</scope>
</reference>
<dbReference type="EMBL" id="LR797053">
    <property type="protein sequence ID" value="CAB4184243.1"/>
    <property type="molecule type" value="Genomic_DNA"/>
</dbReference>
<evidence type="ECO:0000313" key="3">
    <source>
        <dbReference type="EMBL" id="CAB4214111.1"/>
    </source>
</evidence>
<keyword evidence="1" id="KW-0472">Membrane</keyword>
<sequence length="85" mass="9885">MEPQLLINLVLGSAMAVVGWLAREMWAAVKELKSDITKLREDLPHNYVIKDDFRSDIAVIRNEMKEIRDMLGRIFDKLDGKQDRN</sequence>
<name>A0A6J5QIS9_9CAUD</name>
<feature type="transmembrane region" description="Helical" evidence="1">
    <location>
        <begin position="6"/>
        <end position="23"/>
    </location>
</feature>
<protein>
    <submittedName>
        <fullName evidence="2">Uncharacterized protein</fullName>
    </submittedName>
</protein>
<evidence type="ECO:0000313" key="2">
    <source>
        <dbReference type="EMBL" id="CAB4184243.1"/>
    </source>
</evidence>
<keyword evidence="1" id="KW-0812">Transmembrane</keyword>
<gene>
    <name evidence="2" type="ORF">UFOVP1102_48</name>
    <name evidence="3" type="ORF">UFOVP1463_25</name>
</gene>
<dbReference type="EMBL" id="LR797413">
    <property type="protein sequence ID" value="CAB4214111.1"/>
    <property type="molecule type" value="Genomic_DNA"/>
</dbReference>